<dbReference type="Proteomes" id="UP000038204">
    <property type="component" value="Unassembled WGS sequence"/>
</dbReference>
<dbReference type="EMBL" id="CQBK01000020">
    <property type="protein sequence ID" value="CNI24549.1"/>
    <property type="molecule type" value="Genomic_DNA"/>
</dbReference>
<sequence length="49" mass="5693">MNGSLAKYIELKHFIDIRYPFMSSACERIHFNSMVTRENLAMIQLSAIT</sequence>
<accession>A0A0T9QS01</accession>
<evidence type="ECO:0000313" key="2">
    <source>
        <dbReference type="Proteomes" id="UP000038204"/>
    </source>
</evidence>
<dbReference type="AlphaFoldDB" id="A0A0T9QS01"/>
<reference evidence="1 2" key="1">
    <citation type="submission" date="2015-03" db="EMBL/GenBank/DDBJ databases">
        <authorList>
            <person name="Murphy D."/>
        </authorList>
    </citation>
    <scope>NUCLEOTIDE SEQUENCE [LARGE SCALE GENOMIC DNA]</scope>
    <source>
        <strain evidence="1 2">Y233</strain>
    </source>
</reference>
<evidence type="ECO:0000313" key="1">
    <source>
        <dbReference type="EMBL" id="CNI24549.1"/>
    </source>
</evidence>
<protein>
    <submittedName>
        <fullName evidence="1">Uncharacterized protein</fullName>
    </submittedName>
</protein>
<gene>
    <name evidence="1" type="ORF">ERS008667_02844</name>
</gene>
<organism evidence="1 2">
    <name type="scientific">Yersinia similis</name>
    <dbReference type="NCBI Taxonomy" id="367190"/>
    <lineage>
        <taxon>Bacteria</taxon>
        <taxon>Pseudomonadati</taxon>
        <taxon>Pseudomonadota</taxon>
        <taxon>Gammaproteobacteria</taxon>
        <taxon>Enterobacterales</taxon>
        <taxon>Yersiniaceae</taxon>
        <taxon>Yersinia</taxon>
    </lineage>
</organism>
<proteinExistence type="predicted"/>
<name>A0A0T9QS01_9GAMM</name>